<proteinExistence type="predicted"/>
<evidence type="ECO:0000256" key="1">
    <source>
        <dbReference type="SAM" id="MobiDB-lite"/>
    </source>
</evidence>
<organism evidence="2 3">
    <name type="scientific">Athelia psychrophila</name>
    <dbReference type="NCBI Taxonomy" id="1759441"/>
    <lineage>
        <taxon>Eukaryota</taxon>
        <taxon>Fungi</taxon>
        <taxon>Dikarya</taxon>
        <taxon>Basidiomycota</taxon>
        <taxon>Agaricomycotina</taxon>
        <taxon>Agaricomycetes</taxon>
        <taxon>Agaricomycetidae</taxon>
        <taxon>Atheliales</taxon>
        <taxon>Atheliaceae</taxon>
        <taxon>Athelia</taxon>
    </lineage>
</organism>
<reference evidence="2 3" key="1">
    <citation type="journal article" date="2016" name="Mol. Biol. Evol.">
        <title>Comparative Genomics of Early-Diverging Mushroom-Forming Fungi Provides Insights into the Origins of Lignocellulose Decay Capabilities.</title>
        <authorList>
            <person name="Nagy L.G."/>
            <person name="Riley R."/>
            <person name="Tritt A."/>
            <person name="Adam C."/>
            <person name="Daum C."/>
            <person name="Floudas D."/>
            <person name="Sun H."/>
            <person name="Yadav J.S."/>
            <person name="Pangilinan J."/>
            <person name="Larsson K.H."/>
            <person name="Matsuura K."/>
            <person name="Barry K."/>
            <person name="Labutti K."/>
            <person name="Kuo R."/>
            <person name="Ohm R.A."/>
            <person name="Bhattacharya S.S."/>
            <person name="Shirouzu T."/>
            <person name="Yoshinaga Y."/>
            <person name="Martin F.M."/>
            <person name="Grigoriev I.V."/>
            <person name="Hibbett D.S."/>
        </authorList>
    </citation>
    <scope>NUCLEOTIDE SEQUENCE [LARGE SCALE GENOMIC DNA]</scope>
    <source>
        <strain evidence="2 3">CBS 109695</strain>
    </source>
</reference>
<evidence type="ECO:0000313" key="2">
    <source>
        <dbReference type="EMBL" id="KZP24293.1"/>
    </source>
</evidence>
<keyword evidence="3" id="KW-1185">Reference proteome</keyword>
<gene>
    <name evidence="2" type="ORF">FIBSPDRAFT_857382</name>
</gene>
<feature type="region of interest" description="Disordered" evidence="1">
    <location>
        <begin position="28"/>
        <end position="48"/>
    </location>
</feature>
<name>A0A166MTB0_9AGAM</name>
<dbReference type="AlphaFoldDB" id="A0A166MTB0"/>
<protein>
    <submittedName>
        <fullName evidence="2">Uncharacterized protein</fullName>
    </submittedName>
</protein>
<evidence type="ECO:0000313" key="3">
    <source>
        <dbReference type="Proteomes" id="UP000076532"/>
    </source>
</evidence>
<dbReference type="EMBL" id="KV417527">
    <property type="protein sequence ID" value="KZP24293.1"/>
    <property type="molecule type" value="Genomic_DNA"/>
</dbReference>
<dbReference type="Proteomes" id="UP000076532">
    <property type="component" value="Unassembled WGS sequence"/>
</dbReference>
<accession>A0A166MTB0</accession>
<sequence>MILNWGGPAQAAGRRIGRSDRHLDLWERHSISSSPPRSKAAADTKKQIHQTLGPVDYLYRLAR</sequence>